<proteinExistence type="inferred from homology"/>
<dbReference type="PANTHER" id="PTHR45640:SF26">
    <property type="entry name" value="RE23625P"/>
    <property type="match status" value="1"/>
</dbReference>
<dbReference type="GO" id="GO:0005737">
    <property type="term" value="C:cytoplasm"/>
    <property type="evidence" value="ECO:0007669"/>
    <property type="project" value="TreeGrafter"/>
</dbReference>
<name>A0AAD9KDQ5_9ANNE</name>
<evidence type="ECO:0000259" key="3">
    <source>
        <dbReference type="PROSITE" id="PS01031"/>
    </source>
</evidence>
<evidence type="ECO:0000256" key="1">
    <source>
        <dbReference type="PROSITE-ProRule" id="PRU00285"/>
    </source>
</evidence>
<dbReference type="PANTHER" id="PTHR45640">
    <property type="entry name" value="HEAT SHOCK PROTEIN HSP-12.2-RELATED"/>
    <property type="match status" value="1"/>
</dbReference>
<dbReference type="Gene3D" id="2.60.40.790">
    <property type="match status" value="1"/>
</dbReference>
<dbReference type="EMBL" id="JAODUP010000011">
    <property type="protein sequence ID" value="KAK2169304.1"/>
    <property type="molecule type" value="Genomic_DNA"/>
</dbReference>
<dbReference type="SUPFAM" id="SSF49764">
    <property type="entry name" value="HSP20-like chaperones"/>
    <property type="match status" value="1"/>
</dbReference>
<keyword evidence="5" id="KW-1185">Reference proteome</keyword>
<dbReference type="Pfam" id="PF00011">
    <property type="entry name" value="HSP20"/>
    <property type="match status" value="1"/>
</dbReference>
<evidence type="ECO:0000313" key="4">
    <source>
        <dbReference type="EMBL" id="KAK2169304.1"/>
    </source>
</evidence>
<dbReference type="PROSITE" id="PS01031">
    <property type="entry name" value="SHSP"/>
    <property type="match status" value="1"/>
</dbReference>
<dbReference type="Proteomes" id="UP001208570">
    <property type="component" value="Unassembled WGS sequence"/>
</dbReference>
<dbReference type="CDD" id="cd06526">
    <property type="entry name" value="metazoan_ACD"/>
    <property type="match status" value="1"/>
</dbReference>
<evidence type="ECO:0000256" key="2">
    <source>
        <dbReference type="RuleBase" id="RU003616"/>
    </source>
</evidence>
<dbReference type="InterPro" id="IPR001436">
    <property type="entry name" value="Alpha-crystallin/sHSP_animal"/>
</dbReference>
<dbReference type="GO" id="GO:0009408">
    <property type="term" value="P:response to heat"/>
    <property type="evidence" value="ECO:0007669"/>
    <property type="project" value="TreeGrafter"/>
</dbReference>
<feature type="domain" description="SHSP" evidence="3">
    <location>
        <begin position="59"/>
        <end position="166"/>
    </location>
</feature>
<protein>
    <recommendedName>
        <fullName evidence="3">SHSP domain-containing protein</fullName>
    </recommendedName>
</protein>
<dbReference type="GO" id="GO:0051082">
    <property type="term" value="F:unfolded protein binding"/>
    <property type="evidence" value="ECO:0007669"/>
    <property type="project" value="TreeGrafter"/>
</dbReference>
<comment type="similarity">
    <text evidence="1 2">Belongs to the small heat shock protein (HSP20) family.</text>
</comment>
<reference evidence="4" key="1">
    <citation type="journal article" date="2023" name="Mol. Biol. Evol.">
        <title>Third-Generation Sequencing Reveals the Adaptive Role of the Epigenome in Three Deep-Sea Polychaetes.</title>
        <authorList>
            <person name="Perez M."/>
            <person name="Aroh O."/>
            <person name="Sun Y."/>
            <person name="Lan Y."/>
            <person name="Juniper S.K."/>
            <person name="Young C.R."/>
            <person name="Angers B."/>
            <person name="Qian P.Y."/>
        </authorList>
    </citation>
    <scope>NUCLEOTIDE SEQUENCE</scope>
    <source>
        <strain evidence="4">P08H-3</strain>
    </source>
</reference>
<dbReference type="InterPro" id="IPR008978">
    <property type="entry name" value="HSP20-like_chaperone"/>
</dbReference>
<accession>A0AAD9KDQ5</accession>
<dbReference type="GO" id="GO:0042026">
    <property type="term" value="P:protein refolding"/>
    <property type="evidence" value="ECO:0007669"/>
    <property type="project" value="TreeGrafter"/>
</dbReference>
<evidence type="ECO:0000313" key="5">
    <source>
        <dbReference type="Proteomes" id="UP001208570"/>
    </source>
</evidence>
<gene>
    <name evidence="4" type="ORF">LSH36_11g05032</name>
</gene>
<dbReference type="InterPro" id="IPR002068">
    <property type="entry name" value="A-crystallin/Hsp20_dom"/>
</dbReference>
<dbReference type="AlphaFoldDB" id="A0AAD9KDQ5"/>
<comment type="caution">
    <text evidence="4">The sequence shown here is derived from an EMBL/GenBank/DDBJ whole genome shotgun (WGS) entry which is preliminary data.</text>
</comment>
<sequence>MALIERFFPVQMYTFNFFDQIFAEMEREFANMDQEMTRMRGQMHQLVPMHTSAPRDIKDVTIHPNLPIVEEKGQTKLKLEFDVHTFKPEEVKVKVIGDNILQVEAIHETNTKTTHEQYSYFRQYHLPEGVDANAIKPSLTKDGVLTIEAPAPALKPQERLIPIDFKKDDDKKTASGN</sequence>
<dbReference type="GO" id="GO:0005634">
    <property type="term" value="C:nucleus"/>
    <property type="evidence" value="ECO:0007669"/>
    <property type="project" value="TreeGrafter"/>
</dbReference>
<dbReference type="PRINTS" id="PR00299">
    <property type="entry name" value="ACRYSTALLIN"/>
</dbReference>
<organism evidence="4 5">
    <name type="scientific">Paralvinella palmiformis</name>
    <dbReference type="NCBI Taxonomy" id="53620"/>
    <lineage>
        <taxon>Eukaryota</taxon>
        <taxon>Metazoa</taxon>
        <taxon>Spiralia</taxon>
        <taxon>Lophotrochozoa</taxon>
        <taxon>Annelida</taxon>
        <taxon>Polychaeta</taxon>
        <taxon>Sedentaria</taxon>
        <taxon>Canalipalpata</taxon>
        <taxon>Terebellida</taxon>
        <taxon>Terebelliformia</taxon>
        <taxon>Alvinellidae</taxon>
        <taxon>Paralvinella</taxon>
    </lineage>
</organism>